<comment type="caution">
    <text evidence="2">The sequence shown here is derived from an EMBL/GenBank/DDBJ whole genome shotgun (WGS) entry which is preliminary data.</text>
</comment>
<evidence type="ECO:0008006" key="4">
    <source>
        <dbReference type="Google" id="ProtNLM"/>
    </source>
</evidence>
<dbReference type="EMBL" id="JAROCC010000012">
    <property type="protein sequence ID" value="MDN4608567.1"/>
    <property type="molecule type" value="Genomic_DNA"/>
</dbReference>
<evidence type="ECO:0000313" key="3">
    <source>
        <dbReference type="Proteomes" id="UP001175097"/>
    </source>
</evidence>
<name>A0ABT8JW45_9BACL</name>
<accession>A0ABT8JW45</accession>
<protein>
    <recommendedName>
        <fullName evidence="4">DUF3139 domain-containing protein</fullName>
    </recommendedName>
</protein>
<gene>
    <name evidence="2" type="ORF">P5G49_13980</name>
</gene>
<evidence type="ECO:0000313" key="2">
    <source>
        <dbReference type="EMBL" id="MDN4608567.1"/>
    </source>
</evidence>
<keyword evidence="1" id="KW-0472">Membrane</keyword>
<evidence type="ECO:0000256" key="1">
    <source>
        <dbReference type="SAM" id="Phobius"/>
    </source>
</evidence>
<keyword evidence="1" id="KW-0812">Transmembrane</keyword>
<dbReference type="Proteomes" id="UP001175097">
    <property type="component" value="Unassembled WGS sequence"/>
</dbReference>
<keyword evidence="1" id="KW-1133">Transmembrane helix</keyword>
<feature type="transmembrane region" description="Helical" evidence="1">
    <location>
        <begin position="9"/>
        <end position="29"/>
    </location>
</feature>
<proteinExistence type="predicted"/>
<dbReference type="RefSeq" id="WP_301244711.1">
    <property type="nucleotide sequence ID" value="NZ_JAROCC010000012.1"/>
</dbReference>
<keyword evidence="3" id="KW-1185">Reference proteome</keyword>
<sequence>MRWKRSTKIYFLIVLIIVILVGFNLYSFYKLNTVKIFVEEYLEEEGYTQNEISVIDKFKSNLAGDRHWMVVVRLEGDQKVYYYFKSKNKLILESYILDGYDNVVNKVVKTRHSE</sequence>
<reference evidence="2" key="1">
    <citation type="submission" date="2023-03" db="EMBL/GenBank/DDBJ databases">
        <title>MT1 and MT2 Draft Genomes of Novel Species.</title>
        <authorList>
            <person name="Venkateswaran K."/>
        </authorList>
    </citation>
    <scope>NUCLEOTIDE SEQUENCE</scope>
    <source>
        <strain evidence="2">F6_3S_P_2</strain>
    </source>
</reference>
<organism evidence="2 3">
    <name type="scientific">Sporosarcina highlanderae</name>
    <dbReference type="NCBI Taxonomy" id="3035916"/>
    <lineage>
        <taxon>Bacteria</taxon>
        <taxon>Bacillati</taxon>
        <taxon>Bacillota</taxon>
        <taxon>Bacilli</taxon>
        <taxon>Bacillales</taxon>
        <taxon>Caryophanaceae</taxon>
        <taxon>Sporosarcina</taxon>
    </lineage>
</organism>